<proteinExistence type="predicted"/>
<organism evidence="1 2">
    <name type="scientific">Acrocarpospora phusangensis</name>
    <dbReference type="NCBI Taxonomy" id="1070424"/>
    <lineage>
        <taxon>Bacteria</taxon>
        <taxon>Bacillati</taxon>
        <taxon>Actinomycetota</taxon>
        <taxon>Actinomycetes</taxon>
        <taxon>Streptosporangiales</taxon>
        <taxon>Streptosporangiaceae</taxon>
        <taxon>Acrocarpospora</taxon>
    </lineage>
</organism>
<accession>A0A919Q926</accession>
<evidence type="ECO:0000313" key="1">
    <source>
        <dbReference type="EMBL" id="GIH23439.1"/>
    </source>
</evidence>
<dbReference type="Proteomes" id="UP000640052">
    <property type="component" value="Unassembled WGS sequence"/>
</dbReference>
<gene>
    <name evidence="1" type="ORF">Aph01nite_17490</name>
</gene>
<dbReference type="Gene3D" id="1.10.357.10">
    <property type="entry name" value="Tetracycline Repressor, domain 2"/>
    <property type="match status" value="1"/>
</dbReference>
<dbReference type="EMBL" id="BOOA01000010">
    <property type="protein sequence ID" value="GIH23439.1"/>
    <property type="molecule type" value="Genomic_DNA"/>
</dbReference>
<dbReference type="RefSeq" id="WP_204040254.1">
    <property type="nucleotide sequence ID" value="NZ_BOOA01000010.1"/>
</dbReference>
<reference evidence="1" key="1">
    <citation type="submission" date="2021-01" db="EMBL/GenBank/DDBJ databases">
        <title>Whole genome shotgun sequence of Acrocarpospora phusangensis NBRC 108782.</title>
        <authorList>
            <person name="Komaki H."/>
            <person name="Tamura T."/>
        </authorList>
    </citation>
    <scope>NUCLEOTIDE SEQUENCE</scope>
    <source>
        <strain evidence="1">NBRC 108782</strain>
    </source>
</reference>
<keyword evidence="2" id="KW-1185">Reference proteome</keyword>
<evidence type="ECO:0000313" key="2">
    <source>
        <dbReference type="Proteomes" id="UP000640052"/>
    </source>
</evidence>
<name>A0A919Q926_9ACTN</name>
<protein>
    <submittedName>
        <fullName evidence="1">Uncharacterized protein</fullName>
    </submittedName>
</protein>
<sequence>MGVDRVIERAQTLVDVLTAAAHPDPDYGADLLVMLRDGAMVAGYLGSPKAAADNLRRAVQSFARDLLPDI</sequence>
<comment type="caution">
    <text evidence="1">The sequence shown here is derived from an EMBL/GenBank/DDBJ whole genome shotgun (WGS) entry which is preliminary data.</text>
</comment>
<dbReference type="AlphaFoldDB" id="A0A919Q926"/>